<name>A0A5Q4BSK9_9PEZI</name>
<accession>A0A5Q4BSK9</accession>
<sequence>MGAVTKLVPSTLIGVPSRQKALYPLLSITISITTITIIIIITLLAGRETLYSVHDANAGEAFPQLDTETHHHHLMPRSSAQSRLSSGDGFYTSNALHTFEKGLQEDRPSFGNVAVLMETNTSAVPNLVPIVLHFASVLGPNWPIVLVTLESTWVAPESPAFRRLMDANQIRITYLPATTNISDHHSVSVFLTEPWFWEQFVSAHRMLIFQVDSILCSKAPMTMEDFLEWDLVGAPITVWGIGYNGGLSLRNPRLMLDIVNDPSVSLGPHDYEDQWFYARALERGAHLPDQDQALKFAVETTYYQTPLGYHRPKPFQAEHWDEITEWCPEVGLLWGHRFAD</sequence>
<keyword evidence="4" id="KW-1185">Reference proteome</keyword>
<feature type="domain" description="DUF5672" evidence="2">
    <location>
        <begin position="170"/>
        <end position="310"/>
    </location>
</feature>
<comment type="caution">
    <text evidence="3">The sequence shown here is derived from an EMBL/GenBank/DDBJ whole genome shotgun (WGS) entry which is preliminary data.</text>
</comment>
<dbReference type="Pfam" id="PF18922">
    <property type="entry name" value="DUF5672"/>
    <property type="match status" value="1"/>
</dbReference>
<dbReference type="Proteomes" id="UP000326340">
    <property type="component" value="Unassembled WGS sequence"/>
</dbReference>
<organism evidence="3 4">
    <name type="scientific">Colletotrichum shisoi</name>
    <dbReference type="NCBI Taxonomy" id="2078593"/>
    <lineage>
        <taxon>Eukaryota</taxon>
        <taxon>Fungi</taxon>
        <taxon>Dikarya</taxon>
        <taxon>Ascomycota</taxon>
        <taxon>Pezizomycotina</taxon>
        <taxon>Sordariomycetes</taxon>
        <taxon>Hypocreomycetidae</taxon>
        <taxon>Glomerellales</taxon>
        <taxon>Glomerellaceae</taxon>
        <taxon>Colletotrichum</taxon>
        <taxon>Colletotrichum destructivum species complex</taxon>
    </lineage>
</organism>
<evidence type="ECO:0000313" key="3">
    <source>
        <dbReference type="EMBL" id="TQN69656.1"/>
    </source>
</evidence>
<dbReference type="EMBL" id="PUHP01000490">
    <property type="protein sequence ID" value="TQN69656.1"/>
    <property type="molecule type" value="Genomic_DNA"/>
</dbReference>
<feature type="transmembrane region" description="Helical" evidence="1">
    <location>
        <begin position="21"/>
        <end position="45"/>
    </location>
</feature>
<keyword evidence="1" id="KW-1133">Transmembrane helix</keyword>
<evidence type="ECO:0000256" key="1">
    <source>
        <dbReference type="SAM" id="Phobius"/>
    </source>
</evidence>
<reference evidence="3 4" key="1">
    <citation type="journal article" date="2019" name="Sci. Rep.">
        <title>Colletotrichum shisoi sp. nov., an anthracnose pathogen of Perilla frutescens in Japan: molecular phylogenetic, morphological and genomic evidence.</title>
        <authorList>
            <person name="Gan P."/>
            <person name="Tsushima A."/>
            <person name="Hiroyama R."/>
            <person name="Narusaka M."/>
            <person name="Takano Y."/>
            <person name="Narusaka Y."/>
            <person name="Kawaradani M."/>
            <person name="Damm U."/>
            <person name="Shirasu K."/>
        </authorList>
    </citation>
    <scope>NUCLEOTIDE SEQUENCE [LARGE SCALE GENOMIC DNA]</scope>
    <source>
        <strain evidence="3 4">PG-2018a</strain>
    </source>
</reference>
<dbReference type="OrthoDB" id="10025998at2759"/>
<evidence type="ECO:0000259" key="2">
    <source>
        <dbReference type="Pfam" id="PF18922"/>
    </source>
</evidence>
<keyword evidence="1" id="KW-0472">Membrane</keyword>
<keyword evidence="1" id="KW-0812">Transmembrane</keyword>
<gene>
    <name evidence="3" type="ORF">CSHISOI_05831</name>
</gene>
<protein>
    <recommendedName>
        <fullName evidence="2">DUF5672 domain-containing protein</fullName>
    </recommendedName>
</protein>
<evidence type="ECO:0000313" key="4">
    <source>
        <dbReference type="Proteomes" id="UP000326340"/>
    </source>
</evidence>
<proteinExistence type="predicted"/>
<dbReference type="AlphaFoldDB" id="A0A5Q4BSK9"/>
<dbReference type="InterPro" id="IPR043729">
    <property type="entry name" value="DUF5672"/>
</dbReference>